<name>A0A9D4L1E2_DREPO</name>
<accession>A0A9D4L1E2</accession>
<reference evidence="1" key="2">
    <citation type="submission" date="2020-11" db="EMBL/GenBank/DDBJ databases">
        <authorList>
            <person name="McCartney M.A."/>
            <person name="Auch B."/>
            <person name="Kono T."/>
            <person name="Mallez S."/>
            <person name="Becker A."/>
            <person name="Gohl D.M."/>
            <person name="Silverstein K.A.T."/>
            <person name="Koren S."/>
            <person name="Bechman K.B."/>
            <person name="Herman A."/>
            <person name="Abrahante J.E."/>
            <person name="Garbe J."/>
        </authorList>
    </citation>
    <scope>NUCLEOTIDE SEQUENCE</scope>
    <source>
        <strain evidence="1">Duluth1</strain>
        <tissue evidence="1">Whole animal</tissue>
    </source>
</reference>
<evidence type="ECO:0000313" key="1">
    <source>
        <dbReference type="EMBL" id="KAH3849514.1"/>
    </source>
</evidence>
<organism evidence="1 2">
    <name type="scientific">Dreissena polymorpha</name>
    <name type="common">Zebra mussel</name>
    <name type="synonym">Mytilus polymorpha</name>
    <dbReference type="NCBI Taxonomy" id="45954"/>
    <lineage>
        <taxon>Eukaryota</taxon>
        <taxon>Metazoa</taxon>
        <taxon>Spiralia</taxon>
        <taxon>Lophotrochozoa</taxon>
        <taxon>Mollusca</taxon>
        <taxon>Bivalvia</taxon>
        <taxon>Autobranchia</taxon>
        <taxon>Heteroconchia</taxon>
        <taxon>Euheterodonta</taxon>
        <taxon>Imparidentia</taxon>
        <taxon>Neoheterodontei</taxon>
        <taxon>Myida</taxon>
        <taxon>Dreissenoidea</taxon>
        <taxon>Dreissenidae</taxon>
        <taxon>Dreissena</taxon>
    </lineage>
</organism>
<sequence>MQTSAPVTSVACERGFFTQNCLKTKARSRLDHNKLTKLIRIEEEGPSVWLEKEKKIKKKITYYDE</sequence>
<protein>
    <recommendedName>
        <fullName evidence="3">HAT C-terminal dimerisation domain-containing protein</fullName>
    </recommendedName>
</protein>
<dbReference type="AlphaFoldDB" id="A0A9D4L1E2"/>
<evidence type="ECO:0008006" key="3">
    <source>
        <dbReference type="Google" id="ProtNLM"/>
    </source>
</evidence>
<comment type="caution">
    <text evidence="1">The sequence shown here is derived from an EMBL/GenBank/DDBJ whole genome shotgun (WGS) entry which is preliminary data.</text>
</comment>
<dbReference type="Proteomes" id="UP000828390">
    <property type="component" value="Unassembled WGS sequence"/>
</dbReference>
<proteinExistence type="predicted"/>
<keyword evidence="2" id="KW-1185">Reference proteome</keyword>
<reference evidence="1" key="1">
    <citation type="journal article" date="2019" name="bioRxiv">
        <title>The Genome of the Zebra Mussel, Dreissena polymorpha: A Resource for Invasive Species Research.</title>
        <authorList>
            <person name="McCartney M.A."/>
            <person name="Auch B."/>
            <person name="Kono T."/>
            <person name="Mallez S."/>
            <person name="Zhang Y."/>
            <person name="Obille A."/>
            <person name="Becker A."/>
            <person name="Abrahante J.E."/>
            <person name="Garbe J."/>
            <person name="Badalamenti J.P."/>
            <person name="Herman A."/>
            <person name="Mangelson H."/>
            <person name="Liachko I."/>
            <person name="Sullivan S."/>
            <person name="Sone E.D."/>
            <person name="Koren S."/>
            <person name="Silverstein K.A.T."/>
            <person name="Beckman K.B."/>
            <person name="Gohl D.M."/>
        </authorList>
    </citation>
    <scope>NUCLEOTIDE SEQUENCE</scope>
    <source>
        <strain evidence="1">Duluth1</strain>
        <tissue evidence="1">Whole animal</tissue>
    </source>
</reference>
<gene>
    <name evidence="1" type="ORF">DPMN_091917</name>
</gene>
<dbReference type="EMBL" id="JAIWYP010000003">
    <property type="protein sequence ID" value="KAH3849514.1"/>
    <property type="molecule type" value="Genomic_DNA"/>
</dbReference>
<evidence type="ECO:0000313" key="2">
    <source>
        <dbReference type="Proteomes" id="UP000828390"/>
    </source>
</evidence>